<sequence length="264" mass="28165">MSSAFAGLTAAHVAPQTVSAVLAEVALPSSIRRQQADYRVHPALLDACFQSVAAHPAVRQVGNGGLLLPLGLRRLRVYASTRNARYCHTTVTAYGTNVEADIDVMDEDGTVLLVARGLQMGTGLSECADRDRLLAERLLTIEWREREPAGCDGVNAVGSGKWLLVSISDTADMLATELTDALKRYGAECATLCWPRQADPAANLERLGKQLDCGGVTGVVVLAPEGMGGDDARSPRRGSENVKQLVRIARRLPEVSGSVPGCMW</sequence>
<accession>A0A7G1IFZ8</accession>
<dbReference type="Gene3D" id="3.40.50.720">
    <property type="entry name" value="NAD(P)-binding Rossmann-like Domain"/>
    <property type="match status" value="1"/>
</dbReference>
<dbReference type="InterPro" id="IPR042104">
    <property type="entry name" value="PKS_dehydratase_sf"/>
</dbReference>
<feature type="region of interest" description="N-terminal hotdog fold" evidence="1">
    <location>
        <position position="1"/>
    </location>
</feature>
<dbReference type="Gene3D" id="3.10.129.110">
    <property type="entry name" value="Polyketide synthase dehydratase"/>
    <property type="match status" value="1"/>
</dbReference>
<dbReference type="Proteomes" id="UP000516380">
    <property type="component" value="Chromosome"/>
</dbReference>
<dbReference type="InterPro" id="IPR049551">
    <property type="entry name" value="PKS_DH_C"/>
</dbReference>
<proteinExistence type="predicted"/>
<gene>
    <name evidence="3" type="ORF">NIIDMKKI_40580</name>
</gene>
<keyword evidence="4" id="KW-1185">Reference proteome</keyword>
<dbReference type="EMBL" id="AP023343">
    <property type="protein sequence ID" value="BCI88852.1"/>
    <property type="molecule type" value="Genomic_DNA"/>
</dbReference>
<name>A0A7G1IFZ8_MYCKA</name>
<evidence type="ECO:0000313" key="4">
    <source>
        <dbReference type="Proteomes" id="UP000516380"/>
    </source>
</evidence>
<dbReference type="InterPro" id="IPR049900">
    <property type="entry name" value="PKS_mFAS_DH"/>
</dbReference>
<feature type="region of interest" description="C-terminal hotdog fold" evidence="1">
    <location>
        <begin position="1"/>
        <end position="129"/>
    </location>
</feature>
<dbReference type="SUPFAM" id="SSF51735">
    <property type="entry name" value="NAD(P)-binding Rossmann-fold domains"/>
    <property type="match status" value="1"/>
</dbReference>
<dbReference type="Pfam" id="PF14765">
    <property type="entry name" value="PS-DH"/>
    <property type="match status" value="1"/>
</dbReference>
<reference evidence="3 4" key="1">
    <citation type="submission" date="2020-07" db="EMBL/GenBank/DDBJ databases">
        <title>Mycobacterium kansasii (former subtype) with zoonotic potential isolated from diseased indoor pet cat, Japan.</title>
        <authorList>
            <person name="Fukano H."/>
            <person name="Terazono T."/>
            <person name="Hoshino Y."/>
        </authorList>
    </citation>
    <scope>NUCLEOTIDE SEQUENCE [LARGE SCALE GENOMIC DNA]</scope>
    <source>
        <strain evidence="3 4">Kuro-I</strain>
    </source>
</reference>
<evidence type="ECO:0000256" key="1">
    <source>
        <dbReference type="PROSITE-ProRule" id="PRU01363"/>
    </source>
</evidence>
<organism evidence="3 4">
    <name type="scientific">Mycobacterium kansasii</name>
    <dbReference type="NCBI Taxonomy" id="1768"/>
    <lineage>
        <taxon>Bacteria</taxon>
        <taxon>Bacillati</taxon>
        <taxon>Actinomycetota</taxon>
        <taxon>Actinomycetes</taxon>
        <taxon>Mycobacteriales</taxon>
        <taxon>Mycobacteriaceae</taxon>
        <taxon>Mycobacterium</taxon>
    </lineage>
</organism>
<evidence type="ECO:0000259" key="2">
    <source>
        <dbReference type="PROSITE" id="PS52019"/>
    </source>
</evidence>
<protein>
    <recommendedName>
        <fullName evidence="2">PKS/mFAS DH domain-containing protein</fullName>
    </recommendedName>
</protein>
<comment type="caution">
    <text evidence="1">Lacks conserved residue(s) required for the propagation of feature annotation.</text>
</comment>
<feature type="domain" description="PKS/mFAS DH" evidence="2">
    <location>
        <begin position="1"/>
        <end position="129"/>
    </location>
</feature>
<dbReference type="PROSITE" id="PS52019">
    <property type="entry name" value="PKS_MFAS_DH"/>
    <property type="match status" value="1"/>
</dbReference>
<dbReference type="InterPro" id="IPR036291">
    <property type="entry name" value="NAD(P)-bd_dom_sf"/>
</dbReference>
<evidence type="ECO:0000313" key="3">
    <source>
        <dbReference type="EMBL" id="BCI88852.1"/>
    </source>
</evidence>
<dbReference type="AlphaFoldDB" id="A0A7G1IFZ8"/>